<sequence length="73" mass="8456">MEPNVVSMGLPISLIEITMISKPCKPTIYAWKLYAKLMMLLTMRWPNWISLNTTILRQTLFMQALMVKNLKVG</sequence>
<protein>
    <submittedName>
        <fullName evidence="1">Uncharacterized protein</fullName>
    </submittedName>
</protein>
<comment type="caution">
    <text evidence="1">The sequence shown here is derived from an EMBL/GenBank/DDBJ whole genome shotgun (WGS) entry which is preliminary data.</text>
</comment>
<gene>
    <name evidence="1" type="ORF">AB835_02595</name>
</gene>
<dbReference type="EMBL" id="MDLC01000006">
    <property type="protein sequence ID" value="ODS24637.1"/>
    <property type="molecule type" value="Genomic_DNA"/>
</dbReference>
<reference evidence="1 2" key="1">
    <citation type="journal article" date="2016" name="Appl. Environ. Microbiol.">
        <title>Lack of Overt Genome Reduction in the Bryostatin-Producing Bryozoan Symbiont "Candidatus Endobugula sertula".</title>
        <authorList>
            <person name="Miller I.J."/>
            <person name="Vanee N."/>
            <person name="Fong S.S."/>
            <person name="Lim-Fong G.E."/>
            <person name="Kwan J.C."/>
        </authorList>
    </citation>
    <scope>NUCLEOTIDE SEQUENCE [LARGE SCALE GENOMIC DNA]</scope>
    <source>
        <strain evidence="1">AB1-4</strain>
    </source>
</reference>
<name>A0A1D2QST8_9GAMM</name>
<evidence type="ECO:0000313" key="2">
    <source>
        <dbReference type="Proteomes" id="UP000242502"/>
    </source>
</evidence>
<evidence type="ECO:0000313" key="1">
    <source>
        <dbReference type="EMBL" id="ODS24637.1"/>
    </source>
</evidence>
<dbReference type="AlphaFoldDB" id="A0A1D2QST8"/>
<dbReference type="Proteomes" id="UP000242502">
    <property type="component" value="Unassembled WGS sequence"/>
</dbReference>
<accession>A0A1D2QST8</accession>
<organism evidence="1 2">
    <name type="scientific">Candidatus Endobugula sertula</name>
    <name type="common">Bugula neritina bacterial symbiont</name>
    <dbReference type="NCBI Taxonomy" id="62101"/>
    <lineage>
        <taxon>Bacteria</taxon>
        <taxon>Pseudomonadati</taxon>
        <taxon>Pseudomonadota</taxon>
        <taxon>Gammaproteobacteria</taxon>
        <taxon>Cellvibrionales</taxon>
        <taxon>Cellvibrionaceae</taxon>
        <taxon>Candidatus Endobugula</taxon>
    </lineage>
</organism>
<proteinExistence type="predicted"/>
<dbReference type="STRING" id="62101.AB835_02595"/>